<name>A0A1I0MDN8_9EURY</name>
<dbReference type="EMBL" id="CP015105">
    <property type="protein sequence ID" value="ASJ12720.1"/>
    <property type="molecule type" value="Genomic_DNA"/>
</dbReference>
<dbReference type="RefSeq" id="WP_074631173.1">
    <property type="nucleotide sequence ID" value="NZ_CP015105.1"/>
</dbReference>
<keyword evidence="1" id="KW-1133">Transmembrane helix</keyword>
<reference evidence="4" key="2">
    <citation type="submission" date="2016-10" db="EMBL/GenBank/DDBJ databases">
        <authorList>
            <person name="Varghese N."/>
            <person name="Submissions S."/>
        </authorList>
    </citation>
    <scope>NUCLEOTIDE SEQUENCE [LARGE SCALE GENOMIC DNA]</scope>
    <source>
        <strain evidence="4">OGL-20</strain>
    </source>
</reference>
<dbReference type="GeneID" id="33334237"/>
<keyword evidence="1" id="KW-0472">Membrane</keyword>
<proteinExistence type="predicted"/>
<dbReference type="EMBL" id="FOIW01000001">
    <property type="protein sequence ID" value="SEV86248.1"/>
    <property type="molecule type" value="Genomic_DNA"/>
</dbReference>
<dbReference type="Proteomes" id="UP000250136">
    <property type="component" value="Chromosome"/>
</dbReference>
<reference evidence="2 5" key="1">
    <citation type="submission" date="2016-04" db="EMBL/GenBank/DDBJ databases">
        <title>Complete genome sequence of Thermococcus thioreducens type strain OGL-20P.</title>
        <authorList>
            <person name="Oger P.M."/>
        </authorList>
    </citation>
    <scope>NUCLEOTIDE SEQUENCE [LARGE SCALE GENOMIC DNA]</scope>
    <source>
        <strain evidence="2 5">OGL-20P</strain>
    </source>
</reference>
<reference evidence="3" key="3">
    <citation type="submission" date="2016-10" db="EMBL/GenBank/DDBJ databases">
        <authorList>
            <person name="de Groot N.N."/>
        </authorList>
    </citation>
    <scope>NUCLEOTIDE SEQUENCE [LARGE SCALE GENOMIC DNA]</scope>
    <source>
        <strain evidence="3">OGL-20</strain>
    </source>
</reference>
<keyword evidence="1" id="KW-0812">Transmembrane</keyword>
<evidence type="ECO:0000313" key="4">
    <source>
        <dbReference type="Proteomes" id="UP000182125"/>
    </source>
</evidence>
<evidence type="ECO:0000313" key="3">
    <source>
        <dbReference type="EMBL" id="SEV86248.1"/>
    </source>
</evidence>
<evidence type="ECO:0000313" key="2">
    <source>
        <dbReference type="EMBL" id="ASJ12720.1"/>
    </source>
</evidence>
<evidence type="ECO:0000313" key="5">
    <source>
        <dbReference type="Proteomes" id="UP000250136"/>
    </source>
</evidence>
<gene>
    <name evidence="2" type="ORF">A3L14_07395</name>
    <name evidence="3" type="ORF">SAMN05216170_0471</name>
</gene>
<dbReference type="OrthoDB" id="97597at2157"/>
<keyword evidence="5" id="KW-1185">Reference proteome</keyword>
<feature type="transmembrane region" description="Helical" evidence="1">
    <location>
        <begin position="325"/>
        <end position="344"/>
    </location>
</feature>
<evidence type="ECO:0000256" key="1">
    <source>
        <dbReference type="SAM" id="Phobius"/>
    </source>
</evidence>
<sequence>MRRLAVLVIVLVLMVPLVSATPYWFKEGIYAKYISRGQMLTIETNTSDGYITYACQGIELTWRVLKVTGDRAQMSVLLRGFNCTKSVQKTLDEETAREILRRYQEKYNFTGGECLEISSQLKNVTICENSYSEVGVSGRIGLTIEEGVGHLFNESLIPETPSWGNAFELDLKTGDIYVNGSPVGKNFLWTENPANITGLEILPGLQVENVKMINSTALTYYGDFNAPVYMAHTNMMKGASGFGKCVLLYDGSSGLAIAFFTPFSPLWKVLGISEAMIQDTELAREHEEEIKESNKMPPFGLVLAETNIDFTKPAELPEEGPSKTAIIAVVGIVAVLGALFLWRWRR</sequence>
<protein>
    <submittedName>
        <fullName evidence="3">Uncharacterized protein</fullName>
    </submittedName>
</protein>
<organism evidence="3 4">
    <name type="scientific">Thermococcus thioreducens</name>
    <dbReference type="NCBI Taxonomy" id="277988"/>
    <lineage>
        <taxon>Archaea</taxon>
        <taxon>Methanobacteriati</taxon>
        <taxon>Methanobacteriota</taxon>
        <taxon>Thermococci</taxon>
        <taxon>Thermococcales</taxon>
        <taxon>Thermococcaceae</taxon>
        <taxon>Thermococcus</taxon>
    </lineage>
</organism>
<dbReference type="KEGG" id="ttd:A3L14_07395"/>
<dbReference type="AlphaFoldDB" id="A0A1I0MDN8"/>
<dbReference type="Proteomes" id="UP000182125">
    <property type="component" value="Unassembled WGS sequence"/>
</dbReference>
<accession>A0A1I0MDN8</accession>